<gene>
    <name evidence="1" type="ORF">PS435_09970</name>
</gene>
<dbReference type="Proteomes" id="UP001330016">
    <property type="component" value="Unassembled WGS sequence"/>
</dbReference>
<keyword evidence="2" id="KW-1185">Reference proteome</keyword>
<evidence type="ECO:0000313" key="2">
    <source>
        <dbReference type="Proteomes" id="UP001330016"/>
    </source>
</evidence>
<reference evidence="1 2" key="1">
    <citation type="submission" date="2023-02" db="EMBL/GenBank/DDBJ databases">
        <title>The predominant lactic acid bacteria and yeasts involved in the spontaneous fermentation of millet during the production of the traditional porridge Hausa koko in Ghana.</title>
        <authorList>
            <person name="Atter A."/>
            <person name="Diaz M."/>
        </authorList>
    </citation>
    <scope>NUCLEOTIDE SEQUENCE [LARGE SCALE GENOMIC DNA]</scope>
    <source>
        <strain evidence="1 2">FI11640</strain>
    </source>
</reference>
<accession>A0ABU7T0P5</accession>
<protein>
    <submittedName>
        <fullName evidence="1">Uncharacterized protein</fullName>
    </submittedName>
</protein>
<dbReference type="GeneID" id="78511423"/>
<dbReference type="EMBL" id="JAQSGK010000028">
    <property type="protein sequence ID" value="MEE6716186.1"/>
    <property type="molecule type" value="Genomic_DNA"/>
</dbReference>
<comment type="caution">
    <text evidence="1">The sequence shown here is derived from an EMBL/GenBank/DDBJ whole genome shotgun (WGS) entry which is preliminary data.</text>
</comment>
<dbReference type="RefSeq" id="WP_190973362.1">
    <property type="nucleotide sequence ID" value="NZ_CP041364.1"/>
</dbReference>
<evidence type="ECO:0000313" key="1">
    <source>
        <dbReference type="EMBL" id="MEE6716186.1"/>
    </source>
</evidence>
<organism evidence="1 2">
    <name type="scientific">Schleiferilactobacillus harbinensis</name>
    <dbReference type="NCBI Taxonomy" id="304207"/>
    <lineage>
        <taxon>Bacteria</taxon>
        <taxon>Bacillati</taxon>
        <taxon>Bacillota</taxon>
        <taxon>Bacilli</taxon>
        <taxon>Lactobacillales</taxon>
        <taxon>Lactobacillaceae</taxon>
        <taxon>Schleiferilactobacillus</taxon>
    </lineage>
</organism>
<sequence>MMKDIFDVAGTQQEISRLVTAFLIINGANVISFAIHAKDPEHVCVTICYEKKQVQRR</sequence>
<name>A0ABU7T0P5_9LACO</name>
<proteinExistence type="predicted"/>